<evidence type="ECO:0000313" key="2">
    <source>
        <dbReference type="Proteomes" id="UP000186817"/>
    </source>
</evidence>
<accession>A0A1Q9F5W8</accession>
<reference evidence="1 2" key="1">
    <citation type="submission" date="2016-02" db="EMBL/GenBank/DDBJ databases">
        <title>Genome analysis of coral dinoflagellate symbionts highlights evolutionary adaptations to a symbiotic lifestyle.</title>
        <authorList>
            <person name="Aranda M."/>
            <person name="Li Y."/>
            <person name="Liew Y.J."/>
            <person name="Baumgarten S."/>
            <person name="Simakov O."/>
            <person name="Wilson M."/>
            <person name="Piel J."/>
            <person name="Ashoor H."/>
            <person name="Bougouffa S."/>
            <person name="Bajic V.B."/>
            <person name="Ryu T."/>
            <person name="Ravasi T."/>
            <person name="Bayer T."/>
            <person name="Micklem G."/>
            <person name="Kim H."/>
            <person name="Bhak J."/>
            <person name="Lajeunesse T.C."/>
            <person name="Voolstra C.R."/>
        </authorList>
    </citation>
    <scope>NUCLEOTIDE SEQUENCE [LARGE SCALE GENOMIC DNA]</scope>
    <source>
        <strain evidence="1 2">CCMP2467</strain>
    </source>
</reference>
<proteinExistence type="predicted"/>
<evidence type="ECO:0000313" key="1">
    <source>
        <dbReference type="EMBL" id="OLQ14999.1"/>
    </source>
</evidence>
<dbReference type="AlphaFoldDB" id="A0A1Q9F5W8"/>
<organism evidence="1 2">
    <name type="scientific">Symbiodinium microadriaticum</name>
    <name type="common">Dinoflagellate</name>
    <name type="synonym">Zooxanthella microadriatica</name>
    <dbReference type="NCBI Taxonomy" id="2951"/>
    <lineage>
        <taxon>Eukaryota</taxon>
        <taxon>Sar</taxon>
        <taxon>Alveolata</taxon>
        <taxon>Dinophyceae</taxon>
        <taxon>Suessiales</taxon>
        <taxon>Symbiodiniaceae</taxon>
        <taxon>Symbiodinium</taxon>
    </lineage>
</organism>
<sequence>MEPAGKAFPNVLAPLGLTPAEVECVLLEEERFQLALTGRLASLSLAECSGKRSPCAKLPASWPGAPPEATEICFTHPIVSSATAAEGLQKNFLAEHGTLLDLCTT</sequence>
<protein>
    <submittedName>
        <fullName evidence="1">Uncharacterized protein</fullName>
    </submittedName>
</protein>
<keyword evidence="2" id="KW-1185">Reference proteome</keyword>
<name>A0A1Q9F5W8_SYMMI</name>
<comment type="caution">
    <text evidence="1">The sequence shown here is derived from an EMBL/GenBank/DDBJ whole genome shotgun (WGS) entry which is preliminary data.</text>
</comment>
<dbReference type="Proteomes" id="UP000186817">
    <property type="component" value="Unassembled WGS sequence"/>
</dbReference>
<dbReference type="EMBL" id="LSRX01000008">
    <property type="protein sequence ID" value="OLQ14999.1"/>
    <property type="molecule type" value="Genomic_DNA"/>
</dbReference>
<gene>
    <name evidence="1" type="ORF">AK812_SmicGene791</name>
</gene>